<protein>
    <submittedName>
        <fullName evidence="4">GNAT superfamily N-acetyltransferase</fullName>
    </submittedName>
</protein>
<gene>
    <name evidence="4" type="ORF">F4553_002248</name>
</gene>
<feature type="domain" description="N-acetyltransferase" evidence="3">
    <location>
        <begin position="3"/>
        <end position="164"/>
    </location>
</feature>
<dbReference type="Gene3D" id="3.40.630.30">
    <property type="match status" value="1"/>
</dbReference>
<dbReference type="RefSeq" id="WP_184835115.1">
    <property type="nucleotide sequence ID" value="NZ_JACHMN010000002.1"/>
</dbReference>
<name>A0A841BNU6_9ACTN</name>
<dbReference type="AlphaFoldDB" id="A0A841BNU6"/>
<proteinExistence type="predicted"/>
<dbReference type="InterPro" id="IPR050832">
    <property type="entry name" value="Bact_Acetyltransf"/>
</dbReference>
<keyword evidence="1 4" id="KW-0808">Transferase</keyword>
<organism evidence="4 5">
    <name type="scientific">Allocatelliglobosispora scoriae</name>
    <dbReference type="NCBI Taxonomy" id="643052"/>
    <lineage>
        <taxon>Bacteria</taxon>
        <taxon>Bacillati</taxon>
        <taxon>Actinomycetota</taxon>
        <taxon>Actinomycetes</taxon>
        <taxon>Micromonosporales</taxon>
        <taxon>Micromonosporaceae</taxon>
        <taxon>Allocatelliglobosispora</taxon>
    </lineage>
</organism>
<evidence type="ECO:0000313" key="4">
    <source>
        <dbReference type="EMBL" id="MBB5868869.1"/>
    </source>
</evidence>
<evidence type="ECO:0000256" key="2">
    <source>
        <dbReference type="ARBA" id="ARBA00023315"/>
    </source>
</evidence>
<keyword evidence="2" id="KW-0012">Acyltransferase</keyword>
<dbReference type="CDD" id="cd04301">
    <property type="entry name" value="NAT_SF"/>
    <property type="match status" value="1"/>
</dbReference>
<dbReference type="InterPro" id="IPR000182">
    <property type="entry name" value="GNAT_dom"/>
</dbReference>
<dbReference type="InterPro" id="IPR016181">
    <property type="entry name" value="Acyl_CoA_acyltransferase"/>
</dbReference>
<evidence type="ECO:0000259" key="3">
    <source>
        <dbReference type="PROSITE" id="PS51186"/>
    </source>
</evidence>
<dbReference type="GO" id="GO:0016747">
    <property type="term" value="F:acyltransferase activity, transferring groups other than amino-acyl groups"/>
    <property type="evidence" value="ECO:0007669"/>
    <property type="project" value="InterPro"/>
</dbReference>
<keyword evidence="5" id="KW-1185">Reference proteome</keyword>
<reference evidence="4 5" key="1">
    <citation type="submission" date="2020-08" db="EMBL/GenBank/DDBJ databases">
        <title>Sequencing the genomes of 1000 actinobacteria strains.</title>
        <authorList>
            <person name="Klenk H.-P."/>
        </authorList>
    </citation>
    <scope>NUCLEOTIDE SEQUENCE [LARGE SCALE GENOMIC DNA]</scope>
    <source>
        <strain evidence="4 5">DSM 45362</strain>
    </source>
</reference>
<dbReference type="Pfam" id="PF00583">
    <property type="entry name" value="Acetyltransf_1"/>
    <property type="match status" value="1"/>
</dbReference>
<accession>A0A841BNU6</accession>
<dbReference type="PROSITE" id="PS51186">
    <property type="entry name" value="GNAT"/>
    <property type="match status" value="1"/>
</dbReference>
<dbReference type="Proteomes" id="UP000587527">
    <property type="component" value="Unassembled WGS sequence"/>
</dbReference>
<dbReference type="PANTHER" id="PTHR43877">
    <property type="entry name" value="AMINOALKYLPHOSPHONATE N-ACETYLTRANSFERASE-RELATED-RELATED"/>
    <property type="match status" value="1"/>
</dbReference>
<dbReference type="EMBL" id="JACHMN010000002">
    <property type="protein sequence ID" value="MBB5868869.1"/>
    <property type="molecule type" value="Genomic_DNA"/>
</dbReference>
<evidence type="ECO:0000313" key="5">
    <source>
        <dbReference type="Proteomes" id="UP000587527"/>
    </source>
</evidence>
<evidence type="ECO:0000256" key="1">
    <source>
        <dbReference type="ARBA" id="ARBA00022679"/>
    </source>
</evidence>
<comment type="caution">
    <text evidence="4">The sequence shown here is derived from an EMBL/GenBank/DDBJ whole genome shotgun (WGS) entry which is preliminary data.</text>
</comment>
<dbReference type="SUPFAM" id="SSF55729">
    <property type="entry name" value="Acyl-CoA N-acyltransferases (Nat)"/>
    <property type="match status" value="1"/>
</dbReference>
<sequence length="169" mass="17532">MSIIIRRLAATDSPAELTSLLHAAYAGLAAQGFNYTAVDQGVEVTRGRLSSGDAFVAAEGSRLIGTILVLPLTADRPYYDRPETASISQFGVHPDCHGSGVGGALLAAAEDHAAGLGATQVILNTAEGAHALIGWYARRGYRVAGHLQHDGKVYRSVILAKDLPPASAG</sequence>